<dbReference type="OrthoDB" id="6077795at2"/>
<comment type="caution">
    <text evidence="2">The sequence shown here is derived from an EMBL/GenBank/DDBJ whole genome shotgun (WGS) entry which is preliminary data.</text>
</comment>
<sequence>MKKNTLLLLLSVLFISCSTSHTRVINSWRNKEKIKDKPLESIFIAVLTPHHDEQTIIENELAYKANQFDIKTYKSHNLFTKSFTKDEMPSKAELDRILETTKAKTLFTVTILNKEYCERYIKGFIVRPGTGDIDKGYYDYFFRFFDFGSINITPTPGSQTNFVGYYVIEKVYNVETSLYDIETHELLWTATTETFNPYDLEGLTKEYTDKIFKKLERNKVIKKAEL</sequence>
<dbReference type="PROSITE" id="PS51257">
    <property type="entry name" value="PROKAR_LIPOPROTEIN"/>
    <property type="match status" value="1"/>
</dbReference>
<feature type="chain" id="PRO_5019191934" description="Lipoprotein" evidence="1">
    <location>
        <begin position="23"/>
        <end position="226"/>
    </location>
</feature>
<proteinExistence type="predicted"/>
<reference evidence="2 3" key="1">
    <citation type="submission" date="2014-12" db="EMBL/GenBank/DDBJ databases">
        <title>Genome sequence of Flavobacterium beibuense RSKm HC5.</title>
        <authorList>
            <person name="Kim J.F."/>
            <person name="Song J.Y."/>
            <person name="Kwak M.-J."/>
            <person name="Lee S.-W."/>
        </authorList>
    </citation>
    <scope>NUCLEOTIDE SEQUENCE [LARGE SCALE GENOMIC DNA]</scope>
    <source>
        <strain evidence="2 3">RSKm HC5</strain>
    </source>
</reference>
<accession>A0A444WIM2</accession>
<dbReference type="AlphaFoldDB" id="A0A444WIM2"/>
<keyword evidence="3" id="KW-1185">Reference proteome</keyword>
<feature type="signal peptide" evidence="1">
    <location>
        <begin position="1"/>
        <end position="22"/>
    </location>
</feature>
<dbReference type="Proteomes" id="UP000289775">
    <property type="component" value="Unassembled WGS sequence"/>
</dbReference>
<evidence type="ECO:0000313" key="2">
    <source>
        <dbReference type="EMBL" id="RYJ45677.1"/>
    </source>
</evidence>
<dbReference type="EMBL" id="JUIW01000001">
    <property type="protein sequence ID" value="RYJ45677.1"/>
    <property type="molecule type" value="Genomic_DNA"/>
</dbReference>
<evidence type="ECO:0000256" key="1">
    <source>
        <dbReference type="SAM" id="SignalP"/>
    </source>
</evidence>
<dbReference type="RefSeq" id="WP_129749443.1">
    <property type="nucleotide sequence ID" value="NZ_JUIW01000001.1"/>
</dbReference>
<protein>
    <recommendedName>
        <fullName evidence="4">Lipoprotein</fullName>
    </recommendedName>
</protein>
<organism evidence="2 3">
    <name type="scientific">Flavobacterium beibuense</name>
    <dbReference type="NCBI Taxonomy" id="657326"/>
    <lineage>
        <taxon>Bacteria</taxon>
        <taxon>Pseudomonadati</taxon>
        <taxon>Bacteroidota</taxon>
        <taxon>Flavobacteriia</taxon>
        <taxon>Flavobacteriales</taxon>
        <taxon>Flavobacteriaceae</taxon>
        <taxon>Flavobacterium</taxon>
    </lineage>
</organism>
<name>A0A444WIM2_9FLAO</name>
<evidence type="ECO:0000313" key="3">
    <source>
        <dbReference type="Proteomes" id="UP000289775"/>
    </source>
</evidence>
<evidence type="ECO:0008006" key="4">
    <source>
        <dbReference type="Google" id="ProtNLM"/>
    </source>
</evidence>
<gene>
    <name evidence="2" type="ORF">NU09_0269</name>
</gene>
<keyword evidence="1" id="KW-0732">Signal</keyword>